<dbReference type="AlphaFoldDB" id="A0A4Z0Q0W8"/>
<evidence type="ECO:0000256" key="6">
    <source>
        <dbReference type="ARBA" id="ARBA00022806"/>
    </source>
</evidence>
<evidence type="ECO:0000256" key="12">
    <source>
        <dbReference type="RuleBase" id="RU362085"/>
    </source>
</evidence>
<dbReference type="InterPro" id="IPR007694">
    <property type="entry name" value="DNA_helicase_DnaB-like_C"/>
</dbReference>
<dbReference type="SUPFAM" id="SSF48024">
    <property type="entry name" value="N-terminal domain of DnaB helicase"/>
    <property type="match status" value="1"/>
</dbReference>
<accession>A0A4Z0Q0W8</accession>
<evidence type="ECO:0000259" key="13">
    <source>
        <dbReference type="PROSITE" id="PS51199"/>
    </source>
</evidence>
<dbReference type="GO" id="GO:0016887">
    <property type="term" value="F:ATP hydrolysis activity"/>
    <property type="evidence" value="ECO:0007669"/>
    <property type="project" value="RHEA"/>
</dbReference>
<dbReference type="PANTHER" id="PTHR30153">
    <property type="entry name" value="REPLICATIVE DNA HELICASE DNAB"/>
    <property type="match status" value="1"/>
</dbReference>
<dbReference type="SUPFAM" id="SSF52540">
    <property type="entry name" value="P-loop containing nucleoside triphosphate hydrolases"/>
    <property type="match status" value="1"/>
</dbReference>
<keyword evidence="2 12" id="KW-0639">Primosome</keyword>
<evidence type="ECO:0000256" key="1">
    <source>
        <dbReference type="ARBA" id="ARBA00008428"/>
    </source>
</evidence>
<evidence type="ECO:0000256" key="9">
    <source>
        <dbReference type="ARBA" id="ARBA00023235"/>
    </source>
</evidence>
<evidence type="ECO:0000256" key="10">
    <source>
        <dbReference type="ARBA" id="ARBA00048954"/>
    </source>
</evidence>
<feature type="domain" description="SF4 helicase" evidence="13">
    <location>
        <begin position="182"/>
        <end position="458"/>
    </location>
</feature>
<keyword evidence="5 12" id="KW-0378">Hydrolase</keyword>
<dbReference type="InterPro" id="IPR007692">
    <property type="entry name" value="DNA_helicase_DnaB"/>
</dbReference>
<dbReference type="Gene3D" id="3.40.50.300">
    <property type="entry name" value="P-loop containing nucleotide triphosphate hydrolases"/>
    <property type="match status" value="1"/>
</dbReference>
<dbReference type="CDD" id="cd00984">
    <property type="entry name" value="DnaB_C"/>
    <property type="match status" value="1"/>
</dbReference>
<keyword evidence="15" id="KW-1185">Reference proteome</keyword>
<name>A0A4Z0Q0W8_9BACT</name>
<dbReference type="GO" id="GO:0043139">
    <property type="term" value="F:5'-3' DNA helicase activity"/>
    <property type="evidence" value="ECO:0007669"/>
    <property type="project" value="UniProtKB-EC"/>
</dbReference>
<dbReference type="PROSITE" id="PS51199">
    <property type="entry name" value="SF4_HELICASE"/>
    <property type="match status" value="1"/>
</dbReference>
<keyword evidence="6 12" id="KW-0347">Helicase</keyword>
<dbReference type="InterPro" id="IPR036185">
    <property type="entry name" value="DNA_heli_DnaB-like_N_sf"/>
</dbReference>
<evidence type="ECO:0000256" key="4">
    <source>
        <dbReference type="ARBA" id="ARBA00022741"/>
    </source>
</evidence>
<dbReference type="GO" id="GO:0005524">
    <property type="term" value="F:ATP binding"/>
    <property type="evidence" value="ECO:0007669"/>
    <property type="project" value="UniProtKB-UniRule"/>
</dbReference>
<reference evidence="14 15" key="1">
    <citation type="submission" date="2019-04" db="EMBL/GenBank/DDBJ databases">
        <authorList>
            <person name="Feng G."/>
            <person name="Zhang J."/>
            <person name="Zhu H."/>
        </authorList>
    </citation>
    <scope>NUCLEOTIDE SEQUENCE [LARGE SCALE GENOMIC DNA]</scope>
    <source>
        <strain evidence="14 15">9PBR-1</strain>
    </source>
</reference>
<dbReference type="InterPro" id="IPR027417">
    <property type="entry name" value="P-loop_NTPase"/>
</dbReference>
<comment type="catalytic activity">
    <reaction evidence="10 12">
        <text>ATP + H2O = ADP + phosphate + H(+)</text>
        <dbReference type="Rhea" id="RHEA:13065"/>
        <dbReference type="ChEBI" id="CHEBI:15377"/>
        <dbReference type="ChEBI" id="CHEBI:15378"/>
        <dbReference type="ChEBI" id="CHEBI:30616"/>
        <dbReference type="ChEBI" id="CHEBI:43474"/>
        <dbReference type="ChEBI" id="CHEBI:456216"/>
        <dbReference type="EC" id="5.6.2.3"/>
    </reaction>
</comment>
<evidence type="ECO:0000256" key="2">
    <source>
        <dbReference type="ARBA" id="ARBA00022515"/>
    </source>
</evidence>
<gene>
    <name evidence="14" type="primary">dnaB</name>
    <name evidence="14" type="ORF">E5K02_20780</name>
</gene>
<dbReference type="GO" id="GO:0005829">
    <property type="term" value="C:cytosol"/>
    <property type="evidence" value="ECO:0007669"/>
    <property type="project" value="TreeGrafter"/>
</dbReference>
<dbReference type="GO" id="GO:1990077">
    <property type="term" value="C:primosome complex"/>
    <property type="evidence" value="ECO:0007669"/>
    <property type="project" value="UniProtKB-UniRule"/>
</dbReference>
<dbReference type="InterPro" id="IPR007693">
    <property type="entry name" value="DNA_helicase_DnaB-like_N"/>
</dbReference>
<keyword evidence="9" id="KW-0413">Isomerase</keyword>
<evidence type="ECO:0000313" key="14">
    <source>
        <dbReference type="EMBL" id="TGE22803.1"/>
    </source>
</evidence>
<proteinExistence type="inferred from homology"/>
<dbReference type="OrthoDB" id="9773982at2"/>
<dbReference type="Proteomes" id="UP000298471">
    <property type="component" value="Unassembled WGS sequence"/>
</dbReference>
<comment type="similarity">
    <text evidence="1 12">Belongs to the helicase family. DnaB subfamily.</text>
</comment>
<evidence type="ECO:0000256" key="8">
    <source>
        <dbReference type="ARBA" id="ARBA00023125"/>
    </source>
</evidence>
<keyword evidence="7 12" id="KW-0067">ATP-binding</keyword>
<evidence type="ECO:0000256" key="7">
    <source>
        <dbReference type="ARBA" id="ARBA00022840"/>
    </source>
</evidence>
<dbReference type="EC" id="5.6.2.3" evidence="11 12"/>
<organism evidence="14 15">
    <name type="scientific">Hymenobacter metallicola</name>
    <dbReference type="NCBI Taxonomy" id="2563114"/>
    <lineage>
        <taxon>Bacteria</taxon>
        <taxon>Pseudomonadati</taxon>
        <taxon>Bacteroidota</taxon>
        <taxon>Cytophagia</taxon>
        <taxon>Cytophagales</taxon>
        <taxon>Hymenobacteraceae</taxon>
        <taxon>Hymenobacter</taxon>
    </lineage>
</organism>
<dbReference type="EMBL" id="SRMB01000005">
    <property type="protein sequence ID" value="TGE22803.1"/>
    <property type="molecule type" value="Genomic_DNA"/>
</dbReference>
<keyword evidence="8 12" id="KW-0238">DNA-binding</keyword>
<evidence type="ECO:0000256" key="11">
    <source>
        <dbReference type="NCBIfam" id="TIGR00665"/>
    </source>
</evidence>
<dbReference type="NCBIfam" id="TIGR00665">
    <property type="entry name" value="DnaB"/>
    <property type="match status" value="1"/>
</dbReference>
<dbReference type="Pfam" id="PF03796">
    <property type="entry name" value="DnaB_C"/>
    <property type="match status" value="1"/>
</dbReference>
<dbReference type="RefSeq" id="WP_135397555.1">
    <property type="nucleotide sequence ID" value="NZ_SRMB01000005.1"/>
</dbReference>
<dbReference type="Pfam" id="PF00772">
    <property type="entry name" value="DnaB"/>
    <property type="match status" value="1"/>
</dbReference>
<dbReference type="InterPro" id="IPR016136">
    <property type="entry name" value="DNA_helicase_N/primase_C"/>
</dbReference>
<keyword evidence="3 12" id="KW-0235">DNA replication</keyword>
<protein>
    <recommendedName>
        <fullName evidence="11 12">Replicative DNA helicase</fullName>
        <ecNumber evidence="11 12">5.6.2.3</ecNumber>
    </recommendedName>
</protein>
<dbReference type="Gene3D" id="1.10.860.10">
    <property type="entry name" value="DNAb Helicase, Chain A"/>
    <property type="match status" value="1"/>
</dbReference>
<comment type="function">
    <text evidence="12">The main replicative DNA helicase, it participates in initiation and elongation during chromosome replication. Travels ahead of the DNA replisome, separating dsDNA into templates for DNA synthesis. A processive ATP-dependent 5'-3' DNA helicase it has DNA-dependent ATPase activity.</text>
</comment>
<evidence type="ECO:0000313" key="15">
    <source>
        <dbReference type="Proteomes" id="UP000298471"/>
    </source>
</evidence>
<evidence type="ECO:0000256" key="3">
    <source>
        <dbReference type="ARBA" id="ARBA00022705"/>
    </source>
</evidence>
<dbReference type="GO" id="GO:0006269">
    <property type="term" value="P:DNA replication, synthesis of primer"/>
    <property type="evidence" value="ECO:0007669"/>
    <property type="project" value="UniProtKB-UniRule"/>
</dbReference>
<evidence type="ECO:0000256" key="5">
    <source>
        <dbReference type="ARBA" id="ARBA00022801"/>
    </source>
</evidence>
<dbReference type="GO" id="GO:0003677">
    <property type="term" value="F:DNA binding"/>
    <property type="evidence" value="ECO:0007669"/>
    <property type="project" value="UniProtKB-UniRule"/>
</dbReference>
<dbReference type="PANTHER" id="PTHR30153:SF2">
    <property type="entry name" value="REPLICATIVE DNA HELICASE"/>
    <property type="match status" value="1"/>
</dbReference>
<comment type="caution">
    <text evidence="14">The sequence shown here is derived from an EMBL/GenBank/DDBJ whole genome shotgun (WGS) entry which is preliminary data.</text>
</comment>
<sequence length="493" mass="53968">MESPKNFNHVPPHADDLELAVLGAMLVDADGLRMAMGLLGTTEEVFYQMPHRLLFRSMVRLFTAGRAVDAVSLHLRLGQDGALPKYGVMDAYEGIVQSVSTSAHVETHVLQLLELYTKRRMGDIGRLLVSKAYDSMQDSFELLTEAQQLLNSAHAVLQLKRPQAVGEVYDSIIDDIVRATQQTGGLTGVPSGLSLLDRLTGGWQDSDLVVIAARPGMGKTSLVLSNGVFAAKAGYPGAIFSLEMGLRQLVRKMIASEAGYTTQQLLKGKLDGGQEEAEAIRQRASALKAIGLYIDDTASLSLGELRAKATKLKAEHGIRWIVVDYLQLMTAPEVKGNREQEISAISRGLKKLAKELNIPVIALSQLSRSVEQRGGDKRPMLSDLRESGAIEQDADMVIFLYRAEYYKILEDDMGNPTKDTTELIVAKHRNGSTAVGDEALIVSSKMAFGRYSDLNESPAPAGERPFYDKETKQTVQLGKLPASKFEEEVDMPF</sequence>
<keyword evidence="4 12" id="KW-0547">Nucleotide-binding</keyword>